<dbReference type="AlphaFoldDB" id="A0A2T2NVD3"/>
<proteinExistence type="predicted"/>
<gene>
    <name evidence="2" type="ORF">BS50DRAFT_586704</name>
</gene>
<evidence type="ECO:0000313" key="2">
    <source>
        <dbReference type="EMBL" id="PSN69392.1"/>
    </source>
</evidence>
<name>A0A2T2NVD3_CORCC</name>
<organism evidence="2 3">
    <name type="scientific">Corynespora cassiicola Philippines</name>
    <dbReference type="NCBI Taxonomy" id="1448308"/>
    <lineage>
        <taxon>Eukaryota</taxon>
        <taxon>Fungi</taxon>
        <taxon>Dikarya</taxon>
        <taxon>Ascomycota</taxon>
        <taxon>Pezizomycotina</taxon>
        <taxon>Dothideomycetes</taxon>
        <taxon>Pleosporomycetidae</taxon>
        <taxon>Pleosporales</taxon>
        <taxon>Corynesporascaceae</taxon>
        <taxon>Corynespora</taxon>
    </lineage>
</organism>
<dbReference type="EMBL" id="KZ678133">
    <property type="protein sequence ID" value="PSN69392.1"/>
    <property type="molecule type" value="Genomic_DNA"/>
</dbReference>
<evidence type="ECO:0000256" key="1">
    <source>
        <dbReference type="SAM" id="MobiDB-lite"/>
    </source>
</evidence>
<accession>A0A2T2NVD3</accession>
<protein>
    <submittedName>
        <fullName evidence="2">Uncharacterized protein</fullName>
    </submittedName>
</protein>
<dbReference type="OrthoDB" id="3779164at2759"/>
<keyword evidence="3" id="KW-1185">Reference proteome</keyword>
<reference evidence="2 3" key="1">
    <citation type="journal article" date="2018" name="Front. Microbiol.">
        <title>Genome-Wide Analysis of Corynespora cassiicola Leaf Fall Disease Putative Effectors.</title>
        <authorList>
            <person name="Lopez D."/>
            <person name="Ribeiro S."/>
            <person name="Label P."/>
            <person name="Fumanal B."/>
            <person name="Venisse J.S."/>
            <person name="Kohler A."/>
            <person name="de Oliveira R.R."/>
            <person name="Labutti K."/>
            <person name="Lipzen A."/>
            <person name="Lail K."/>
            <person name="Bauer D."/>
            <person name="Ohm R.A."/>
            <person name="Barry K.W."/>
            <person name="Spatafora J."/>
            <person name="Grigoriev I.V."/>
            <person name="Martin F.M."/>
            <person name="Pujade-Renaud V."/>
        </authorList>
    </citation>
    <scope>NUCLEOTIDE SEQUENCE [LARGE SCALE GENOMIC DNA]</scope>
    <source>
        <strain evidence="2 3">Philippines</strain>
    </source>
</reference>
<sequence>MAAPESSLLTLKFNDGNSTICALPECTETAVQIFCPKCSETPDIDMTSISDNIRYCSLEHLNQSSATHAETCRNRRWLRDMSRIGEIHHQIFIASAEETYDHVLLDYTDIELGVRRLIYQETTKPRSEQPFCAPDTDEATRLCALSLNACVHSITLGSGFLAYATKGTPSPSPPPSPNAPPTKTPDLPVRLREFRFFACPTVAVEVLFDDGTPAEAHEYYHTVVHAAPAFLPEQQLPSCEGGVVFDATCAQYGFEEPVDNWENYEEWKVNADTVSSEAFGRSARKHAALFAGPGAAKQEDLITEAVHRTVFNALFEELEPVGGMAGLLEMQEDAFRGVIGKMVKAVKRDLHGLSAQIDTIQYEDSKSEEQKNEDFARLVVSCDGKGCQVLASLLQGYTDWLMRGGC</sequence>
<feature type="compositionally biased region" description="Pro residues" evidence="1">
    <location>
        <begin position="170"/>
        <end position="183"/>
    </location>
</feature>
<evidence type="ECO:0000313" key="3">
    <source>
        <dbReference type="Proteomes" id="UP000240883"/>
    </source>
</evidence>
<feature type="region of interest" description="Disordered" evidence="1">
    <location>
        <begin position="165"/>
        <end position="185"/>
    </location>
</feature>
<dbReference type="Proteomes" id="UP000240883">
    <property type="component" value="Unassembled WGS sequence"/>
</dbReference>